<evidence type="ECO:0000313" key="2">
    <source>
        <dbReference type="Proteomes" id="UP000071778"/>
    </source>
</evidence>
<reference evidence="1 2" key="1">
    <citation type="submission" date="2015-11" db="EMBL/GenBank/DDBJ databases">
        <title>Exploring the genomic traits of fungus-feeding bacterial genus Collimonas.</title>
        <authorList>
            <person name="Song C."/>
            <person name="Schmidt R."/>
            <person name="de Jager V."/>
            <person name="Krzyzanowska D."/>
            <person name="Jongedijk E."/>
            <person name="Cankar K."/>
            <person name="Beekwilder J."/>
            <person name="van Veen A."/>
            <person name="de Boer W."/>
            <person name="van Veen J.A."/>
            <person name="Garbeva P."/>
        </authorList>
    </citation>
    <scope>NUCLEOTIDE SEQUENCE [LARGE SCALE GENOMIC DNA]</scope>
    <source>
        <strain evidence="1 2">Ter282</strain>
    </source>
</reference>
<accession>A0A127QHP6</accession>
<keyword evidence="2" id="KW-1185">Reference proteome</keyword>
<proteinExistence type="predicted"/>
<sequence length="92" mass="9429">MPFLEVYGVNGAGDARTYLNPVDGFHPAGKIVHSVTDFSRAAATDTDAGGGAPSAGLAARLVKVKVPAAAMMRIPTAMAIALRENNGVEVCM</sequence>
<dbReference type="AlphaFoldDB" id="A0A127QHP6"/>
<gene>
    <name evidence="1" type="ORF">CAter282_1812</name>
</gene>
<dbReference type="Proteomes" id="UP000071778">
    <property type="component" value="Chromosome"/>
</dbReference>
<name>A0A127QHP6_9BURK</name>
<evidence type="ECO:0000313" key="1">
    <source>
        <dbReference type="EMBL" id="AMP09588.1"/>
    </source>
</evidence>
<dbReference type="EMBL" id="CP013235">
    <property type="protein sequence ID" value="AMP09588.1"/>
    <property type="molecule type" value="Genomic_DNA"/>
</dbReference>
<organism evidence="1 2">
    <name type="scientific">Collimonas arenae</name>
    <dbReference type="NCBI Taxonomy" id="279058"/>
    <lineage>
        <taxon>Bacteria</taxon>
        <taxon>Pseudomonadati</taxon>
        <taxon>Pseudomonadota</taxon>
        <taxon>Betaproteobacteria</taxon>
        <taxon>Burkholderiales</taxon>
        <taxon>Oxalobacteraceae</taxon>
        <taxon>Collimonas</taxon>
    </lineage>
</organism>
<protein>
    <submittedName>
        <fullName evidence="1">Uncharacterized protein</fullName>
    </submittedName>
</protein>